<dbReference type="Proteomes" id="UP000829720">
    <property type="component" value="Unassembled WGS sequence"/>
</dbReference>
<dbReference type="InterPro" id="IPR036193">
    <property type="entry name" value="ADK_active_lid_dom_sf"/>
</dbReference>
<reference evidence="6" key="1">
    <citation type="submission" date="2021-01" db="EMBL/GenBank/DDBJ databases">
        <authorList>
            <person name="Zahm M."/>
            <person name="Roques C."/>
            <person name="Cabau C."/>
            <person name="Klopp C."/>
            <person name="Donnadieu C."/>
            <person name="Jouanno E."/>
            <person name="Lampietro C."/>
            <person name="Louis A."/>
            <person name="Herpin A."/>
            <person name="Echchiki A."/>
            <person name="Berthelot C."/>
            <person name="Parey E."/>
            <person name="Roest-Crollius H."/>
            <person name="Braasch I."/>
            <person name="Postlethwait J."/>
            <person name="Bobe J."/>
            <person name="Montfort J."/>
            <person name="Bouchez O."/>
            <person name="Begum T."/>
            <person name="Mejri S."/>
            <person name="Adams A."/>
            <person name="Chen W.-J."/>
            <person name="Guiguen Y."/>
        </authorList>
    </citation>
    <scope>NUCLEOTIDE SEQUENCE</scope>
    <source>
        <tissue evidence="6">Blood</tissue>
    </source>
</reference>
<evidence type="ECO:0000256" key="2">
    <source>
        <dbReference type="ARBA" id="ARBA00022679"/>
    </source>
</evidence>
<dbReference type="SUPFAM" id="SSF52540">
    <property type="entry name" value="P-loop containing nucleoside triphosphate hydrolases"/>
    <property type="match status" value="2"/>
</dbReference>
<keyword evidence="4 5" id="KW-0418">Kinase</keyword>
<evidence type="ECO:0000256" key="1">
    <source>
        <dbReference type="ARBA" id="ARBA00007220"/>
    </source>
</evidence>
<organism evidence="6 7">
    <name type="scientific">Albula goreensis</name>
    <dbReference type="NCBI Taxonomy" id="1534307"/>
    <lineage>
        <taxon>Eukaryota</taxon>
        <taxon>Metazoa</taxon>
        <taxon>Chordata</taxon>
        <taxon>Craniata</taxon>
        <taxon>Vertebrata</taxon>
        <taxon>Euteleostomi</taxon>
        <taxon>Actinopterygii</taxon>
        <taxon>Neopterygii</taxon>
        <taxon>Teleostei</taxon>
        <taxon>Albuliformes</taxon>
        <taxon>Albulidae</taxon>
        <taxon>Albula</taxon>
    </lineage>
</organism>
<dbReference type="AlphaFoldDB" id="A0A8T3DUJ8"/>
<dbReference type="EMBL" id="JAERUA010000004">
    <property type="protein sequence ID" value="KAI1900552.1"/>
    <property type="molecule type" value="Genomic_DNA"/>
</dbReference>
<evidence type="ECO:0000313" key="6">
    <source>
        <dbReference type="EMBL" id="KAI1900552.1"/>
    </source>
</evidence>
<sequence>MFYTDKAALQRWETHSSTEMDATTKPLRIPPEISIYAEKHELFDLMQSMVTHLLVDKPEDPLQYLIDLLKRDSLEVPRVILLGPPASGKRTIAKQLCAYTRAIHITARSILAEDTELARRAQQHREQRQEIPSELWIRLIQQRLSKTDCIQQGWLLEGIPQSRQEALLLQELGISPDHVVMLEASEAVLFDRSHGKRVDPMTGDVYHTAYRWPRDEAVERRLEQREALSEEHMAARLLRYHREADALRRTYGNRLAVINADQPHKDVLAQVLTRVLQQPRSAAPHTPRVLILGPPASGKSLLAERIAHKYNIVNVCCGELLKAVAADKTEMGELIKPYLDSGEPVPDSLVLKILTQRLCRLDCTMRGWVLHGFPCNMREAEKLQESNFVPTRVFFLEMTDAVSVERVTLKAVDPVTGERYHSLYKPAPSPEVQARLQQNPLNSEAVVLAQLKEYWVHVSGLQAMYPDAVYINAEQDPHTVFESLESRLVGRLPKRLSERVQS</sequence>
<gene>
    <name evidence="6" type="ORF">AGOR_G00051100</name>
</gene>
<dbReference type="GO" id="GO:0004017">
    <property type="term" value="F:AMP kinase activity"/>
    <property type="evidence" value="ECO:0007669"/>
    <property type="project" value="InterPro"/>
</dbReference>
<dbReference type="SUPFAM" id="SSF57774">
    <property type="entry name" value="Microbial and mitochondrial ADK, insert 'zinc finger' domain"/>
    <property type="match status" value="1"/>
</dbReference>
<protein>
    <recommendedName>
        <fullName evidence="8">Nucleoside-diphosphate kinase</fullName>
    </recommendedName>
</protein>
<dbReference type="OrthoDB" id="522106at2759"/>
<evidence type="ECO:0000256" key="3">
    <source>
        <dbReference type="ARBA" id="ARBA00022741"/>
    </source>
</evidence>
<dbReference type="InterPro" id="IPR000850">
    <property type="entry name" value="Adenylat/UMP-CMP_kin"/>
</dbReference>
<accession>A0A8T3DUJ8</accession>
<dbReference type="InterPro" id="IPR027417">
    <property type="entry name" value="P-loop_NTPase"/>
</dbReference>
<evidence type="ECO:0008006" key="8">
    <source>
        <dbReference type="Google" id="ProtNLM"/>
    </source>
</evidence>
<evidence type="ECO:0000313" key="7">
    <source>
        <dbReference type="Proteomes" id="UP000829720"/>
    </source>
</evidence>
<dbReference type="Gene3D" id="3.40.50.300">
    <property type="entry name" value="P-loop containing nucleotide triphosphate hydrolases"/>
    <property type="match status" value="2"/>
</dbReference>
<keyword evidence="2 5" id="KW-0808">Transferase</keyword>
<dbReference type="GO" id="GO:0005524">
    <property type="term" value="F:ATP binding"/>
    <property type="evidence" value="ECO:0007669"/>
    <property type="project" value="InterPro"/>
</dbReference>
<proteinExistence type="inferred from homology"/>
<evidence type="ECO:0000256" key="4">
    <source>
        <dbReference type="ARBA" id="ARBA00022777"/>
    </source>
</evidence>
<dbReference type="CDD" id="cd22979">
    <property type="entry name" value="DD_AK8"/>
    <property type="match status" value="1"/>
</dbReference>
<evidence type="ECO:0000256" key="5">
    <source>
        <dbReference type="RuleBase" id="RU003330"/>
    </source>
</evidence>
<dbReference type="PRINTS" id="PR00094">
    <property type="entry name" value="ADENYLTKNASE"/>
</dbReference>
<comment type="caution">
    <text evidence="6">The sequence shown here is derived from an EMBL/GenBank/DDBJ whole genome shotgun (WGS) entry which is preliminary data.</text>
</comment>
<dbReference type="PANTHER" id="PTHR23359">
    <property type="entry name" value="NUCLEOTIDE KINASE"/>
    <property type="match status" value="1"/>
</dbReference>
<dbReference type="CDD" id="cd01428">
    <property type="entry name" value="ADK"/>
    <property type="match status" value="2"/>
</dbReference>
<name>A0A8T3DUJ8_9TELE</name>
<comment type="similarity">
    <text evidence="1 5">Belongs to the adenylate kinase family.</text>
</comment>
<keyword evidence="7" id="KW-1185">Reference proteome</keyword>
<dbReference type="SUPFAM" id="SSF47391">
    <property type="entry name" value="Dimerization-anchoring domain of cAMP-dependent PK regulatory subunit"/>
    <property type="match status" value="1"/>
</dbReference>
<keyword evidence="3" id="KW-0547">Nucleotide-binding</keyword>
<dbReference type="Pfam" id="PF00406">
    <property type="entry name" value="ADK"/>
    <property type="match status" value="2"/>
</dbReference>